<dbReference type="InterPro" id="IPR002575">
    <property type="entry name" value="Aminoglycoside_PTrfase"/>
</dbReference>
<keyword evidence="3" id="KW-1185">Reference proteome</keyword>
<name>A0ABV8KQQ9_9ACTN</name>
<proteinExistence type="predicted"/>
<dbReference type="Gene3D" id="3.90.1200.10">
    <property type="match status" value="1"/>
</dbReference>
<gene>
    <name evidence="2" type="ORF">ACFOX0_21225</name>
</gene>
<dbReference type="EMBL" id="JBHSBN010000015">
    <property type="protein sequence ID" value="MFC4108443.1"/>
    <property type="molecule type" value="Genomic_DNA"/>
</dbReference>
<evidence type="ECO:0000313" key="2">
    <source>
        <dbReference type="EMBL" id="MFC4108443.1"/>
    </source>
</evidence>
<evidence type="ECO:0000259" key="1">
    <source>
        <dbReference type="Pfam" id="PF01636"/>
    </source>
</evidence>
<evidence type="ECO:0000313" key="3">
    <source>
        <dbReference type="Proteomes" id="UP001595868"/>
    </source>
</evidence>
<dbReference type="RefSeq" id="WP_377548691.1">
    <property type="nucleotide sequence ID" value="NZ_JBHSBN010000015.1"/>
</dbReference>
<dbReference type="Pfam" id="PF01636">
    <property type="entry name" value="APH"/>
    <property type="match status" value="1"/>
</dbReference>
<accession>A0ABV8KQQ9</accession>
<reference evidence="3" key="1">
    <citation type="journal article" date="2019" name="Int. J. Syst. Evol. Microbiol.">
        <title>The Global Catalogue of Microorganisms (GCM) 10K type strain sequencing project: providing services to taxonomists for standard genome sequencing and annotation.</title>
        <authorList>
            <consortium name="The Broad Institute Genomics Platform"/>
            <consortium name="The Broad Institute Genome Sequencing Center for Infectious Disease"/>
            <person name="Wu L."/>
            <person name="Ma J."/>
        </authorList>
    </citation>
    <scope>NUCLEOTIDE SEQUENCE [LARGE SCALE GENOMIC DNA]</scope>
    <source>
        <strain evidence="3">2902at01</strain>
    </source>
</reference>
<dbReference type="InterPro" id="IPR011009">
    <property type="entry name" value="Kinase-like_dom_sf"/>
</dbReference>
<protein>
    <submittedName>
        <fullName evidence="2">Phosphotransferase family protein</fullName>
    </submittedName>
</protein>
<sequence length="394" mass="43757">MSREVNVELVDRFGTPVGRLPPFTVREPWWQDVTEVVGRARQRFGLEITVLRLLRASRPIPPGGSVTYLAEISGGGVDGSAQARSPDEPRRLAYARPGGPAATARWARAALDRRGIELLRQRQFRTWNLSAIWQLTTSVGELWLKEVPPILSFESTLVVRLGAELDGPVPTAVHGCGTRFILRHVDGFDCYGASAARRVEIASTIHQIHAGAARLIPGLLDEGLPDRRGERALAGLEELSALVPAVERHREQLRETALDRLAWAERDGLPPVLLHGDLHCGNVRSTATGHVILDWSNAFLGHPAFDVVRLTEDLPPQQAGHVVRAWAELWRGASGRREIGRSVDLLRPVHFLLRAIVCAGYLTNFEESEHKYHRHNLDNYVRLLLSSQGFGIRD</sequence>
<dbReference type="Proteomes" id="UP001595868">
    <property type="component" value="Unassembled WGS sequence"/>
</dbReference>
<dbReference type="SUPFAM" id="SSF56112">
    <property type="entry name" value="Protein kinase-like (PK-like)"/>
    <property type="match status" value="1"/>
</dbReference>
<feature type="domain" description="Aminoglycoside phosphotransferase" evidence="1">
    <location>
        <begin position="167"/>
        <end position="331"/>
    </location>
</feature>
<organism evidence="2 3">
    <name type="scientific">Micromonospora zhanjiangensis</name>
    <dbReference type="NCBI Taxonomy" id="1522057"/>
    <lineage>
        <taxon>Bacteria</taxon>
        <taxon>Bacillati</taxon>
        <taxon>Actinomycetota</taxon>
        <taxon>Actinomycetes</taxon>
        <taxon>Micromonosporales</taxon>
        <taxon>Micromonosporaceae</taxon>
        <taxon>Micromonospora</taxon>
    </lineage>
</organism>
<comment type="caution">
    <text evidence="2">The sequence shown here is derived from an EMBL/GenBank/DDBJ whole genome shotgun (WGS) entry which is preliminary data.</text>
</comment>